<feature type="non-terminal residue" evidence="1">
    <location>
        <position position="57"/>
    </location>
</feature>
<reference evidence="1" key="1">
    <citation type="journal article" date="2014" name="Front. Microbiol.">
        <title>High frequency of phylogenetically diverse reductive dehalogenase-homologous genes in deep subseafloor sedimentary metagenomes.</title>
        <authorList>
            <person name="Kawai M."/>
            <person name="Futagami T."/>
            <person name="Toyoda A."/>
            <person name="Takaki Y."/>
            <person name="Nishi S."/>
            <person name="Hori S."/>
            <person name="Arai W."/>
            <person name="Tsubouchi T."/>
            <person name="Morono Y."/>
            <person name="Uchiyama I."/>
            <person name="Ito T."/>
            <person name="Fujiyama A."/>
            <person name="Inagaki F."/>
            <person name="Takami H."/>
        </authorList>
    </citation>
    <scope>NUCLEOTIDE SEQUENCE</scope>
    <source>
        <strain evidence="1">Expedition CK06-06</strain>
    </source>
</reference>
<proteinExistence type="predicted"/>
<organism evidence="1">
    <name type="scientific">marine sediment metagenome</name>
    <dbReference type="NCBI Taxonomy" id="412755"/>
    <lineage>
        <taxon>unclassified sequences</taxon>
        <taxon>metagenomes</taxon>
        <taxon>ecological metagenomes</taxon>
    </lineage>
</organism>
<gene>
    <name evidence="1" type="ORF">S03H2_27079</name>
</gene>
<protein>
    <submittedName>
        <fullName evidence="1">Uncharacterized protein</fullName>
    </submittedName>
</protein>
<comment type="caution">
    <text evidence="1">The sequence shown here is derived from an EMBL/GenBank/DDBJ whole genome shotgun (WGS) entry which is preliminary data.</text>
</comment>
<dbReference type="EMBL" id="BARU01016038">
    <property type="protein sequence ID" value="GAH57809.1"/>
    <property type="molecule type" value="Genomic_DNA"/>
</dbReference>
<feature type="non-terminal residue" evidence="1">
    <location>
        <position position="1"/>
    </location>
</feature>
<accession>X1HVF6</accession>
<sequence>GLAGQGDKVPTDRPIDGMDMSAFMLGQAETSGRDHYLYIGVDAEPIAAKWKHFKVHY</sequence>
<name>X1HVF6_9ZZZZ</name>
<evidence type="ECO:0000313" key="1">
    <source>
        <dbReference type="EMBL" id="GAH57809.1"/>
    </source>
</evidence>
<dbReference type="AlphaFoldDB" id="X1HVF6"/>